<feature type="transmembrane region" description="Helical" evidence="1">
    <location>
        <begin position="12"/>
        <end position="30"/>
    </location>
</feature>
<protein>
    <submittedName>
        <fullName evidence="2">Uncharacterized protein</fullName>
    </submittedName>
</protein>
<dbReference type="RefSeq" id="WP_146795221.1">
    <property type="nucleotide sequence ID" value="NZ_BJUU01000013.1"/>
</dbReference>
<dbReference type="AlphaFoldDB" id="A0AA87USA7"/>
<keyword evidence="1" id="KW-0472">Membrane</keyword>
<evidence type="ECO:0000256" key="1">
    <source>
        <dbReference type="SAM" id="Phobius"/>
    </source>
</evidence>
<name>A0AA87USA7_9MICO</name>
<feature type="transmembrane region" description="Helical" evidence="1">
    <location>
        <begin position="110"/>
        <end position="133"/>
    </location>
</feature>
<gene>
    <name evidence="2" type="ORF">ABA31_20490</name>
</gene>
<organism evidence="2 3">
    <name type="scientific">Agrococcus baldri</name>
    <dbReference type="NCBI Taxonomy" id="153730"/>
    <lineage>
        <taxon>Bacteria</taxon>
        <taxon>Bacillati</taxon>
        <taxon>Actinomycetota</taxon>
        <taxon>Actinomycetes</taxon>
        <taxon>Micrococcales</taxon>
        <taxon>Microbacteriaceae</taxon>
        <taxon>Agrococcus</taxon>
    </lineage>
</organism>
<feature type="transmembrane region" description="Helical" evidence="1">
    <location>
        <begin position="36"/>
        <end position="53"/>
    </location>
</feature>
<accession>A0AA87USA7</accession>
<evidence type="ECO:0000313" key="3">
    <source>
        <dbReference type="Proteomes" id="UP000321749"/>
    </source>
</evidence>
<sequence>MSTRKWLRMSWWNAVMVVVVLIAAVIMAVLDRWGVAGIFVIVGVGLAASAIYARSGRASDLTRLNATEYIDERDRTVGTHALAIVGVVALVLTMVVFVVGTVLLDPGSPMFFVLWAQVILLVIAWMIANFVALRRS</sequence>
<dbReference type="Proteomes" id="UP000321749">
    <property type="component" value="Unassembled WGS sequence"/>
</dbReference>
<dbReference type="EMBL" id="BJUU01000013">
    <property type="protein sequence ID" value="GEK80698.1"/>
    <property type="molecule type" value="Genomic_DNA"/>
</dbReference>
<evidence type="ECO:0000313" key="2">
    <source>
        <dbReference type="EMBL" id="GEK80698.1"/>
    </source>
</evidence>
<reference evidence="2 3" key="1">
    <citation type="submission" date="2019-07" db="EMBL/GenBank/DDBJ databases">
        <title>Whole genome shotgun sequence of Agrococcus baldri NBRC 103055.</title>
        <authorList>
            <person name="Hosoyama A."/>
            <person name="Uohara A."/>
            <person name="Ohji S."/>
            <person name="Ichikawa N."/>
        </authorList>
    </citation>
    <scope>NUCLEOTIDE SEQUENCE [LARGE SCALE GENOMIC DNA]</scope>
    <source>
        <strain evidence="2 3">NBRC 103055</strain>
    </source>
</reference>
<comment type="caution">
    <text evidence="2">The sequence shown here is derived from an EMBL/GenBank/DDBJ whole genome shotgun (WGS) entry which is preliminary data.</text>
</comment>
<keyword evidence="1" id="KW-1133">Transmembrane helix</keyword>
<feature type="transmembrane region" description="Helical" evidence="1">
    <location>
        <begin position="81"/>
        <end position="104"/>
    </location>
</feature>
<keyword evidence="3" id="KW-1185">Reference proteome</keyword>
<keyword evidence="1" id="KW-0812">Transmembrane</keyword>
<proteinExistence type="predicted"/>